<dbReference type="Proteomes" id="UP000419743">
    <property type="component" value="Unassembled WGS sequence"/>
</dbReference>
<accession>A0A7M4DM44</accession>
<organism evidence="1 2">
    <name type="scientific">Occultella aeris</name>
    <dbReference type="NCBI Taxonomy" id="2761496"/>
    <lineage>
        <taxon>Bacteria</taxon>
        <taxon>Bacillati</taxon>
        <taxon>Actinomycetota</taxon>
        <taxon>Actinomycetes</taxon>
        <taxon>Micrococcales</taxon>
        <taxon>Ruaniaceae</taxon>
        <taxon>Occultella</taxon>
    </lineage>
</organism>
<sequence length="88" mass="10017">MPLVRQPDDAYRRFMPKTPAELERKVDQLDNDVHEIYSMLTAVTEHQLAHDARFDSIDGRLDGHNTRLDSIGEKLDTVITMLGGEPRG</sequence>
<reference evidence="1 2" key="1">
    <citation type="submission" date="2019-11" db="EMBL/GenBank/DDBJ databases">
        <authorList>
            <person name="Criscuolo A."/>
        </authorList>
    </citation>
    <scope>NUCLEOTIDE SEQUENCE [LARGE SCALE GENOMIC DNA]</scope>
    <source>
        <strain evidence="1">CIP111667</strain>
    </source>
</reference>
<name>A0A7M4DM44_9MICO</name>
<proteinExistence type="predicted"/>
<keyword evidence="2" id="KW-1185">Reference proteome</keyword>
<dbReference type="AlphaFoldDB" id="A0A7M4DM44"/>
<evidence type="ECO:0000313" key="1">
    <source>
        <dbReference type="EMBL" id="VZO38376.1"/>
    </source>
</evidence>
<protein>
    <recommendedName>
        <fullName evidence="3">t-SNARE coiled-coil homology domain-containing protein</fullName>
    </recommendedName>
</protein>
<comment type="caution">
    <text evidence="1">The sequence shown here is derived from an EMBL/GenBank/DDBJ whole genome shotgun (WGS) entry which is preliminary data.</text>
</comment>
<evidence type="ECO:0000313" key="2">
    <source>
        <dbReference type="Proteomes" id="UP000419743"/>
    </source>
</evidence>
<dbReference type="EMBL" id="CACRYJ010000046">
    <property type="protein sequence ID" value="VZO38376.1"/>
    <property type="molecule type" value="Genomic_DNA"/>
</dbReference>
<evidence type="ECO:0008006" key="3">
    <source>
        <dbReference type="Google" id="ProtNLM"/>
    </source>
</evidence>
<gene>
    <name evidence="1" type="ORF">HALOF300_03212</name>
</gene>